<dbReference type="Proteomes" id="UP000256690">
    <property type="component" value="Unassembled WGS sequence"/>
</dbReference>
<dbReference type="EMBL" id="PVWQ01000006">
    <property type="protein sequence ID" value="RDW79079.1"/>
    <property type="molecule type" value="Genomic_DNA"/>
</dbReference>
<dbReference type="PANTHER" id="PTHR10039">
    <property type="entry name" value="AMELOGENIN"/>
    <property type="match status" value="1"/>
</dbReference>
<dbReference type="GeneID" id="38116301"/>
<sequence>MGYNPKPTLQTSINLWHQNTGLWLTEGDEFKDWLGSRNGKPWLSGIPGAGKTVLAGLMIQECLAATQYVGSNKGCCFFFCDYKELESLEEVNILSCLASQLARQSHDAFGIMAAYYKDLNPGNSLPRSPEAAVLIEKLVEMTQCFDQVLLVVDGLQSKVTEYLASPICKAPSTSVALLSRVEEHIRVLLDGTFHHIEIAAQSADVDMYVRAELKQRIQEQKLRIRRPSLEGEIIEALIQGGQGMFLWVSCQMDYLCDFCKEALGKLPPTLNATYERILRNVVPASSHIMQMTLRMVAAAGREISIPQLSDALALR</sequence>
<comment type="caution">
    <text evidence="3">The sequence shown here is derived from an EMBL/GenBank/DDBJ whole genome shotgun (WGS) entry which is preliminary data.</text>
</comment>
<dbReference type="RefSeq" id="XP_026603779.1">
    <property type="nucleotide sequence ID" value="XM_026747947.1"/>
</dbReference>
<proteinExistence type="predicted"/>
<protein>
    <recommendedName>
        <fullName evidence="2">Nephrocystin 3-like N-terminal domain-containing protein</fullName>
    </recommendedName>
</protein>
<organism evidence="3 4">
    <name type="scientific">Aspergillus mulundensis</name>
    <dbReference type="NCBI Taxonomy" id="1810919"/>
    <lineage>
        <taxon>Eukaryota</taxon>
        <taxon>Fungi</taxon>
        <taxon>Dikarya</taxon>
        <taxon>Ascomycota</taxon>
        <taxon>Pezizomycotina</taxon>
        <taxon>Eurotiomycetes</taxon>
        <taxon>Eurotiomycetidae</taxon>
        <taxon>Eurotiales</taxon>
        <taxon>Aspergillaceae</taxon>
        <taxon>Aspergillus</taxon>
        <taxon>Aspergillus subgen. Nidulantes</taxon>
    </lineage>
</organism>
<name>A0A3D8RYE8_9EURO</name>
<dbReference type="OrthoDB" id="1577640at2759"/>
<dbReference type="Pfam" id="PF24883">
    <property type="entry name" value="NPHP3_N"/>
    <property type="match status" value="1"/>
</dbReference>
<dbReference type="InterPro" id="IPR056884">
    <property type="entry name" value="NPHP3-like_N"/>
</dbReference>
<evidence type="ECO:0000313" key="3">
    <source>
        <dbReference type="EMBL" id="RDW79079.1"/>
    </source>
</evidence>
<dbReference type="InterPro" id="IPR027417">
    <property type="entry name" value="P-loop_NTPase"/>
</dbReference>
<accession>A0A3D8RYE8</accession>
<keyword evidence="1" id="KW-0677">Repeat</keyword>
<evidence type="ECO:0000259" key="2">
    <source>
        <dbReference type="Pfam" id="PF24883"/>
    </source>
</evidence>
<dbReference type="Gene3D" id="3.40.50.300">
    <property type="entry name" value="P-loop containing nucleotide triphosphate hydrolases"/>
    <property type="match status" value="1"/>
</dbReference>
<evidence type="ECO:0000313" key="4">
    <source>
        <dbReference type="Proteomes" id="UP000256690"/>
    </source>
</evidence>
<keyword evidence="4" id="KW-1185">Reference proteome</keyword>
<feature type="domain" description="Nephrocystin 3-like N-terminal" evidence="2">
    <location>
        <begin position="19"/>
        <end position="155"/>
    </location>
</feature>
<dbReference type="STRING" id="1810919.A0A3D8RYE8"/>
<gene>
    <name evidence="3" type="ORF">DSM5745_05931</name>
</gene>
<dbReference type="SUPFAM" id="SSF52540">
    <property type="entry name" value="P-loop containing nucleoside triphosphate hydrolases"/>
    <property type="match status" value="1"/>
</dbReference>
<reference evidence="3 4" key="1">
    <citation type="journal article" date="2018" name="IMA Fungus">
        <title>IMA Genome-F 9: Draft genome sequence of Annulohypoxylon stygium, Aspergillus mulundensis, Berkeleyomyces basicola (syn. Thielaviopsis basicola), Ceratocystis smalleyi, two Cercospora beticola strains, Coleophoma cylindrospora, Fusarium fracticaudum, Phialophora cf. hyalina, and Morchella septimelata.</title>
        <authorList>
            <person name="Wingfield B.D."/>
            <person name="Bills G.F."/>
            <person name="Dong Y."/>
            <person name="Huang W."/>
            <person name="Nel W.J."/>
            <person name="Swalarsk-Parry B.S."/>
            <person name="Vaghefi N."/>
            <person name="Wilken P.M."/>
            <person name="An Z."/>
            <person name="de Beer Z.W."/>
            <person name="De Vos L."/>
            <person name="Chen L."/>
            <person name="Duong T.A."/>
            <person name="Gao Y."/>
            <person name="Hammerbacher A."/>
            <person name="Kikkert J.R."/>
            <person name="Li Y."/>
            <person name="Li H."/>
            <person name="Li K."/>
            <person name="Li Q."/>
            <person name="Liu X."/>
            <person name="Ma X."/>
            <person name="Naidoo K."/>
            <person name="Pethybridge S.J."/>
            <person name="Sun J."/>
            <person name="Steenkamp E.T."/>
            <person name="van der Nest M.A."/>
            <person name="van Wyk S."/>
            <person name="Wingfield M.J."/>
            <person name="Xiong C."/>
            <person name="Yue Q."/>
            <person name="Zhang X."/>
        </authorList>
    </citation>
    <scope>NUCLEOTIDE SEQUENCE [LARGE SCALE GENOMIC DNA]</scope>
    <source>
        <strain evidence="3 4">DSM 5745</strain>
    </source>
</reference>
<dbReference type="AlphaFoldDB" id="A0A3D8RYE8"/>
<evidence type="ECO:0000256" key="1">
    <source>
        <dbReference type="ARBA" id="ARBA00022737"/>
    </source>
</evidence>